<keyword evidence="12" id="KW-0408">Iron</keyword>
<dbReference type="GO" id="GO:1900376">
    <property type="term" value="P:regulation of secondary metabolite biosynthetic process"/>
    <property type="evidence" value="ECO:0007669"/>
    <property type="project" value="TreeGrafter"/>
</dbReference>
<dbReference type="InterPro" id="IPR036390">
    <property type="entry name" value="WH_DNA-bd_sf"/>
</dbReference>
<dbReference type="RefSeq" id="WP_119714707.1">
    <property type="nucleotide sequence ID" value="NZ_OMOH01000002.1"/>
</dbReference>
<evidence type="ECO:0000256" key="7">
    <source>
        <dbReference type="ARBA" id="ARBA00022833"/>
    </source>
</evidence>
<comment type="subunit">
    <text evidence="3">Homodimer.</text>
</comment>
<dbReference type="AlphaFoldDB" id="A0A375I083"/>
<comment type="similarity">
    <text evidence="2">Belongs to the Fur family.</text>
</comment>
<evidence type="ECO:0000256" key="8">
    <source>
        <dbReference type="ARBA" id="ARBA00023015"/>
    </source>
</evidence>
<reference evidence="15" key="1">
    <citation type="submission" date="2018-02" db="EMBL/GenBank/DDBJ databases">
        <authorList>
            <person name="Hornung B."/>
        </authorList>
    </citation>
    <scope>NUCLEOTIDE SEQUENCE [LARGE SCALE GENOMIC DNA]</scope>
</reference>
<evidence type="ECO:0000313" key="14">
    <source>
        <dbReference type="EMBL" id="SPF67477.1"/>
    </source>
</evidence>
<evidence type="ECO:0000256" key="2">
    <source>
        <dbReference type="ARBA" id="ARBA00007957"/>
    </source>
</evidence>
<comment type="cofactor">
    <cofactor evidence="11">
        <name>Zn(2+)</name>
        <dbReference type="ChEBI" id="CHEBI:29105"/>
    </cofactor>
    <text evidence="11">Binds 1 zinc ion per subunit.</text>
</comment>
<dbReference type="Gene3D" id="1.10.10.10">
    <property type="entry name" value="Winged helix-like DNA-binding domain superfamily/Winged helix DNA-binding domain"/>
    <property type="match status" value="1"/>
</dbReference>
<gene>
    <name evidence="14" type="ORF">PROPJV5_0431</name>
</gene>
<dbReference type="InterPro" id="IPR043135">
    <property type="entry name" value="Fur_C"/>
</dbReference>
<feature type="binding site" evidence="11">
    <location>
        <position position="138"/>
    </location>
    <ligand>
        <name>Zn(2+)</name>
        <dbReference type="ChEBI" id="CHEBI:29105"/>
    </ligand>
</feature>
<evidence type="ECO:0000256" key="13">
    <source>
        <dbReference type="SAM" id="MobiDB-lite"/>
    </source>
</evidence>
<evidence type="ECO:0000256" key="1">
    <source>
        <dbReference type="ARBA" id="ARBA00004496"/>
    </source>
</evidence>
<feature type="region of interest" description="Disordered" evidence="13">
    <location>
        <begin position="1"/>
        <end position="21"/>
    </location>
</feature>
<evidence type="ECO:0000256" key="5">
    <source>
        <dbReference type="ARBA" id="ARBA00022491"/>
    </source>
</evidence>
<feature type="binding site" evidence="11">
    <location>
        <position position="135"/>
    </location>
    <ligand>
        <name>Zn(2+)</name>
        <dbReference type="ChEBI" id="CHEBI:29105"/>
    </ligand>
</feature>
<proteinExistence type="inferred from homology"/>
<sequence>MSAEKSTSQDTKTPPRNTRQRRLIKQTLGEGRDFRTAQQLHAELVMAGEHASLATVYRVLNSLADNGEADTWRTPEGEMAYRRCLTIRHHHHLICRTCGRTVEISGGPAEKWAEAIAAEHGFTSPEHHVEIFGTCPDCTAQDPENT</sequence>
<feature type="binding site" evidence="12">
    <location>
        <position position="89"/>
    </location>
    <ligand>
        <name>Fe cation</name>
        <dbReference type="ChEBI" id="CHEBI:24875"/>
    </ligand>
</feature>
<dbReference type="GO" id="GO:0003700">
    <property type="term" value="F:DNA-binding transcription factor activity"/>
    <property type="evidence" value="ECO:0007669"/>
    <property type="project" value="InterPro"/>
</dbReference>
<keyword evidence="9" id="KW-0238">DNA-binding</keyword>
<evidence type="ECO:0000256" key="6">
    <source>
        <dbReference type="ARBA" id="ARBA00022723"/>
    </source>
</evidence>
<evidence type="ECO:0000256" key="3">
    <source>
        <dbReference type="ARBA" id="ARBA00011738"/>
    </source>
</evidence>
<comment type="cofactor">
    <cofactor evidence="12">
        <name>Mn(2+)</name>
        <dbReference type="ChEBI" id="CHEBI:29035"/>
    </cofactor>
    <cofactor evidence="12">
        <name>Fe(2+)</name>
        <dbReference type="ChEBI" id="CHEBI:29033"/>
    </cofactor>
    <text evidence="12">Binds 1 Mn(2+) or Fe(2+) ion per subunit.</text>
</comment>
<keyword evidence="4" id="KW-0963">Cytoplasm</keyword>
<dbReference type="PANTHER" id="PTHR33202:SF2">
    <property type="entry name" value="FERRIC UPTAKE REGULATION PROTEIN"/>
    <property type="match status" value="1"/>
</dbReference>
<keyword evidence="6 11" id="KW-0479">Metal-binding</keyword>
<dbReference type="GO" id="GO:0008270">
    <property type="term" value="F:zinc ion binding"/>
    <property type="evidence" value="ECO:0007669"/>
    <property type="project" value="TreeGrafter"/>
</dbReference>
<feature type="binding site" evidence="11">
    <location>
        <position position="98"/>
    </location>
    <ligand>
        <name>Zn(2+)</name>
        <dbReference type="ChEBI" id="CHEBI:29105"/>
    </ligand>
</feature>
<feature type="compositionally biased region" description="Polar residues" evidence="13">
    <location>
        <begin position="1"/>
        <end position="17"/>
    </location>
</feature>
<organism evidence="14 15">
    <name type="scientific">Propionibacterium ruminifibrarum</name>
    <dbReference type="NCBI Taxonomy" id="1962131"/>
    <lineage>
        <taxon>Bacteria</taxon>
        <taxon>Bacillati</taxon>
        <taxon>Actinomycetota</taxon>
        <taxon>Actinomycetes</taxon>
        <taxon>Propionibacteriales</taxon>
        <taxon>Propionibacteriaceae</taxon>
        <taxon>Propionibacterium</taxon>
    </lineage>
</organism>
<evidence type="ECO:0000256" key="9">
    <source>
        <dbReference type="ARBA" id="ARBA00023125"/>
    </source>
</evidence>
<dbReference type="GO" id="GO:0045892">
    <property type="term" value="P:negative regulation of DNA-templated transcription"/>
    <property type="evidence" value="ECO:0007669"/>
    <property type="project" value="TreeGrafter"/>
</dbReference>
<feature type="binding site" evidence="12">
    <location>
        <position position="110"/>
    </location>
    <ligand>
        <name>Fe cation</name>
        <dbReference type="ChEBI" id="CHEBI:24875"/>
    </ligand>
</feature>
<dbReference type="CDD" id="cd07153">
    <property type="entry name" value="Fur_like"/>
    <property type="match status" value="1"/>
</dbReference>
<evidence type="ECO:0000256" key="12">
    <source>
        <dbReference type="PIRSR" id="PIRSR602481-2"/>
    </source>
</evidence>
<keyword evidence="5" id="KW-0678">Repressor</keyword>
<dbReference type="GO" id="GO:0005829">
    <property type="term" value="C:cytosol"/>
    <property type="evidence" value="ECO:0007669"/>
    <property type="project" value="TreeGrafter"/>
</dbReference>
<protein>
    <submittedName>
        <fullName evidence="14">Ferric uptake regulator family</fullName>
    </submittedName>
</protein>
<dbReference type="PANTHER" id="PTHR33202">
    <property type="entry name" value="ZINC UPTAKE REGULATION PROTEIN"/>
    <property type="match status" value="1"/>
</dbReference>
<keyword evidence="15" id="KW-1185">Reference proteome</keyword>
<feature type="binding site" evidence="12">
    <location>
        <position position="127"/>
    </location>
    <ligand>
        <name>Fe cation</name>
        <dbReference type="ChEBI" id="CHEBI:24875"/>
    </ligand>
</feature>
<name>A0A375I083_9ACTN</name>
<dbReference type="SUPFAM" id="SSF46785">
    <property type="entry name" value="Winged helix' DNA-binding domain"/>
    <property type="match status" value="1"/>
</dbReference>
<evidence type="ECO:0000256" key="11">
    <source>
        <dbReference type="PIRSR" id="PIRSR602481-1"/>
    </source>
</evidence>
<dbReference type="InterPro" id="IPR036388">
    <property type="entry name" value="WH-like_DNA-bd_sf"/>
</dbReference>
<keyword evidence="7 11" id="KW-0862">Zinc</keyword>
<evidence type="ECO:0000256" key="4">
    <source>
        <dbReference type="ARBA" id="ARBA00022490"/>
    </source>
</evidence>
<feature type="binding site" evidence="11">
    <location>
        <position position="95"/>
    </location>
    <ligand>
        <name>Zn(2+)</name>
        <dbReference type="ChEBI" id="CHEBI:29105"/>
    </ligand>
</feature>
<dbReference type="GO" id="GO:0000976">
    <property type="term" value="F:transcription cis-regulatory region binding"/>
    <property type="evidence" value="ECO:0007669"/>
    <property type="project" value="TreeGrafter"/>
</dbReference>
<dbReference type="EMBL" id="OMOH01000002">
    <property type="protein sequence ID" value="SPF67477.1"/>
    <property type="molecule type" value="Genomic_DNA"/>
</dbReference>
<dbReference type="Pfam" id="PF01475">
    <property type="entry name" value="FUR"/>
    <property type="match status" value="1"/>
</dbReference>
<dbReference type="Proteomes" id="UP000265962">
    <property type="component" value="Unassembled WGS sequence"/>
</dbReference>
<comment type="subcellular location">
    <subcellularLocation>
        <location evidence="1">Cytoplasm</location>
    </subcellularLocation>
</comment>
<accession>A0A375I083</accession>
<evidence type="ECO:0000313" key="15">
    <source>
        <dbReference type="Proteomes" id="UP000265962"/>
    </source>
</evidence>
<dbReference type="InterPro" id="IPR002481">
    <property type="entry name" value="FUR"/>
</dbReference>
<keyword evidence="10" id="KW-0804">Transcription</keyword>
<evidence type="ECO:0000256" key="10">
    <source>
        <dbReference type="ARBA" id="ARBA00023163"/>
    </source>
</evidence>
<keyword evidence="8" id="KW-0805">Transcription regulation</keyword>
<dbReference type="OrthoDB" id="8659436at2"/>
<dbReference type="Gene3D" id="3.30.1490.190">
    <property type="match status" value="1"/>
</dbReference>